<comment type="caution">
    <text evidence="1">The sequence shown here is derived from an EMBL/GenBank/DDBJ whole genome shotgun (WGS) entry which is preliminary data.</text>
</comment>
<organism evidence="1 2">
    <name type="scientific">Dactylonectria estremocensis</name>
    <dbReference type="NCBI Taxonomy" id="1079267"/>
    <lineage>
        <taxon>Eukaryota</taxon>
        <taxon>Fungi</taxon>
        <taxon>Dikarya</taxon>
        <taxon>Ascomycota</taxon>
        <taxon>Pezizomycotina</taxon>
        <taxon>Sordariomycetes</taxon>
        <taxon>Hypocreomycetidae</taxon>
        <taxon>Hypocreales</taxon>
        <taxon>Nectriaceae</taxon>
        <taxon>Dactylonectria</taxon>
    </lineage>
</organism>
<gene>
    <name evidence="1" type="ORF">B0J13DRAFT_120068</name>
</gene>
<evidence type="ECO:0000313" key="2">
    <source>
        <dbReference type="Proteomes" id="UP000717696"/>
    </source>
</evidence>
<dbReference type="Proteomes" id="UP000717696">
    <property type="component" value="Unassembled WGS sequence"/>
</dbReference>
<sequence length="212" mass="23727">MSVIWSDLADLAFTVLTCIPAARQFVLSECRVGEQCETRRPCLREGQTQLRGSIVYQGHCYQLYYERTNRVCRSWRLSWTGSPRCGQIRGTYPGPWTQAGLRWTHASRLEGIAESSFIEANIADADGRHEGRLHVRETNRAYGAGMGWIPFVGVQMETMTKREWRCCCGKGAMVPHTSRGETAGTRDGCTHVVVLVGWAMVTGVKDPVPESK</sequence>
<proteinExistence type="predicted"/>
<dbReference type="AlphaFoldDB" id="A0A9P9FDY9"/>
<protein>
    <submittedName>
        <fullName evidence="1">Uncharacterized protein</fullName>
    </submittedName>
</protein>
<accession>A0A9P9FDY9</accession>
<evidence type="ECO:0000313" key="1">
    <source>
        <dbReference type="EMBL" id="KAH7160062.1"/>
    </source>
</evidence>
<name>A0A9P9FDY9_9HYPO</name>
<reference evidence="1" key="1">
    <citation type="journal article" date="2021" name="Nat. Commun.">
        <title>Genetic determinants of endophytism in the Arabidopsis root mycobiome.</title>
        <authorList>
            <person name="Mesny F."/>
            <person name="Miyauchi S."/>
            <person name="Thiergart T."/>
            <person name="Pickel B."/>
            <person name="Atanasova L."/>
            <person name="Karlsson M."/>
            <person name="Huettel B."/>
            <person name="Barry K.W."/>
            <person name="Haridas S."/>
            <person name="Chen C."/>
            <person name="Bauer D."/>
            <person name="Andreopoulos W."/>
            <person name="Pangilinan J."/>
            <person name="LaButti K."/>
            <person name="Riley R."/>
            <person name="Lipzen A."/>
            <person name="Clum A."/>
            <person name="Drula E."/>
            <person name="Henrissat B."/>
            <person name="Kohler A."/>
            <person name="Grigoriev I.V."/>
            <person name="Martin F.M."/>
            <person name="Hacquard S."/>
        </authorList>
    </citation>
    <scope>NUCLEOTIDE SEQUENCE</scope>
    <source>
        <strain evidence="1">MPI-CAGE-AT-0021</strain>
    </source>
</reference>
<dbReference type="EMBL" id="JAGMUU010000002">
    <property type="protein sequence ID" value="KAH7160062.1"/>
    <property type="molecule type" value="Genomic_DNA"/>
</dbReference>
<keyword evidence="2" id="KW-1185">Reference proteome</keyword>